<keyword evidence="3" id="KW-1185">Reference proteome</keyword>
<dbReference type="Proteomes" id="UP001596548">
    <property type="component" value="Unassembled WGS sequence"/>
</dbReference>
<organism evidence="2 3">
    <name type="scientific">Paractinoplanes rhizophilus</name>
    <dbReference type="NCBI Taxonomy" id="1416877"/>
    <lineage>
        <taxon>Bacteria</taxon>
        <taxon>Bacillati</taxon>
        <taxon>Actinomycetota</taxon>
        <taxon>Actinomycetes</taxon>
        <taxon>Micromonosporales</taxon>
        <taxon>Micromonosporaceae</taxon>
        <taxon>Paractinoplanes</taxon>
    </lineage>
</organism>
<dbReference type="PROSITE" id="PS51819">
    <property type="entry name" value="VOC"/>
    <property type="match status" value="1"/>
</dbReference>
<dbReference type="InterPro" id="IPR029068">
    <property type="entry name" value="Glyas_Bleomycin-R_OHBP_Dase"/>
</dbReference>
<protein>
    <recommendedName>
        <fullName evidence="1">VOC domain-containing protein</fullName>
    </recommendedName>
</protein>
<evidence type="ECO:0000259" key="1">
    <source>
        <dbReference type="PROSITE" id="PS51819"/>
    </source>
</evidence>
<evidence type="ECO:0000313" key="2">
    <source>
        <dbReference type="EMBL" id="MFC7279891.1"/>
    </source>
</evidence>
<reference evidence="3" key="1">
    <citation type="journal article" date="2019" name="Int. J. Syst. Evol. Microbiol.">
        <title>The Global Catalogue of Microorganisms (GCM) 10K type strain sequencing project: providing services to taxonomists for standard genome sequencing and annotation.</title>
        <authorList>
            <consortium name="The Broad Institute Genomics Platform"/>
            <consortium name="The Broad Institute Genome Sequencing Center for Infectious Disease"/>
            <person name="Wu L."/>
            <person name="Ma J."/>
        </authorList>
    </citation>
    <scope>NUCLEOTIDE SEQUENCE [LARGE SCALE GENOMIC DNA]</scope>
    <source>
        <strain evidence="3">XZYJT-10</strain>
    </source>
</reference>
<evidence type="ECO:0000313" key="3">
    <source>
        <dbReference type="Proteomes" id="UP001596548"/>
    </source>
</evidence>
<sequence length="280" mass="30257">MAQSTSEPVPAKPSVVLDHLAFAVTSWTDPRDVLVDALHGRWRYGIRTPAFNACQLAYGNNTRIELLTEPDRGGSFVGKFLAAGPNRPHHITFKTDNLRAILRDVRAFGIEPVLVSLDNPGWHEGFLHPRDTGLGVLIQIAQGDGDPTKGPGRDLLLPRPWETEPGGEPSALSYLVVRVRDLDRAARLFCDVLRAERLIVTDDMVRLRWPSGAHLLLIHESAYDEGGPYPIGVRGIAVEAAAPAGLPITPAGMGWSKTEVVPALGVSLLFNSVPVAPALA</sequence>
<proteinExistence type="predicted"/>
<dbReference type="InterPro" id="IPR037523">
    <property type="entry name" value="VOC_core"/>
</dbReference>
<dbReference type="Gene3D" id="3.10.180.10">
    <property type="entry name" value="2,3-Dihydroxybiphenyl 1,2-Dioxygenase, domain 1"/>
    <property type="match status" value="1"/>
</dbReference>
<feature type="domain" description="VOC" evidence="1">
    <location>
        <begin position="16"/>
        <end position="143"/>
    </location>
</feature>
<dbReference type="EMBL" id="JBHTBJ010000064">
    <property type="protein sequence ID" value="MFC7279891.1"/>
    <property type="molecule type" value="Genomic_DNA"/>
</dbReference>
<dbReference type="SUPFAM" id="SSF54593">
    <property type="entry name" value="Glyoxalase/Bleomycin resistance protein/Dihydroxybiphenyl dioxygenase"/>
    <property type="match status" value="1"/>
</dbReference>
<name>A0ABW2I4V8_9ACTN</name>
<gene>
    <name evidence="2" type="ORF">ACFQS1_38540</name>
</gene>
<accession>A0ABW2I4V8</accession>
<dbReference type="RefSeq" id="WP_378977653.1">
    <property type="nucleotide sequence ID" value="NZ_JBHTBJ010000064.1"/>
</dbReference>
<comment type="caution">
    <text evidence="2">The sequence shown here is derived from an EMBL/GenBank/DDBJ whole genome shotgun (WGS) entry which is preliminary data.</text>
</comment>